<dbReference type="OrthoDB" id="5077805at2759"/>
<dbReference type="HOGENOM" id="CLU_2812453_0_0_1"/>
<accession>W9Z3Z0</accession>
<organism evidence="1">
    <name type="scientific">Fusarium oxysporum f. sp. melonis 26406</name>
    <dbReference type="NCBI Taxonomy" id="1089452"/>
    <lineage>
        <taxon>Eukaryota</taxon>
        <taxon>Fungi</taxon>
        <taxon>Dikarya</taxon>
        <taxon>Ascomycota</taxon>
        <taxon>Pezizomycotina</taxon>
        <taxon>Sordariomycetes</taxon>
        <taxon>Hypocreomycetidae</taxon>
        <taxon>Hypocreales</taxon>
        <taxon>Nectriaceae</taxon>
        <taxon>Fusarium</taxon>
        <taxon>Fusarium oxysporum species complex</taxon>
    </lineage>
</organism>
<proteinExistence type="predicted"/>
<dbReference type="AlphaFoldDB" id="W9Z3Z0"/>
<reference evidence="1" key="1">
    <citation type="submission" date="2012-04" db="EMBL/GenBank/DDBJ databases">
        <title>The Genome Sequence of Fusarium oxysporum melonis.</title>
        <authorList>
            <consortium name="The Broad Institute Genome Sequencing Platform"/>
            <person name="Ma L.-J."/>
            <person name="Gale L.R."/>
            <person name="Schwartz D.C."/>
            <person name="Zhou S."/>
            <person name="Corby-Kistler H."/>
            <person name="Young S.K."/>
            <person name="Zeng Q."/>
            <person name="Gargeya S."/>
            <person name="Fitzgerald M."/>
            <person name="Haas B."/>
            <person name="Abouelleil A."/>
            <person name="Alvarado L."/>
            <person name="Arachchi H.M."/>
            <person name="Berlin A."/>
            <person name="Brown A."/>
            <person name="Chapman S.B."/>
            <person name="Chen Z."/>
            <person name="Dunbar C."/>
            <person name="Freedman E."/>
            <person name="Gearin G."/>
            <person name="Goldberg J."/>
            <person name="Griggs A."/>
            <person name="Gujja S."/>
            <person name="Heiman D."/>
            <person name="Howarth C."/>
            <person name="Larson L."/>
            <person name="Lui A."/>
            <person name="MacDonald P.J.P."/>
            <person name="Montmayeur A."/>
            <person name="Murphy C."/>
            <person name="Neiman D."/>
            <person name="Pearson M."/>
            <person name="Priest M."/>
            <person name="Roberts A."/>
            <person name="Saif S."/>
            <person name="Shea T."/>
            <person name="Shenoy N."/>
            <person name="Sisk P."/>
            <person name="Stolte C."/>
            <person name="Sykes S."/>
            <person name="Wortman J."/>
            <person name="Nusbaum C."/>
            <person name="Birren B."/>
        </authorList>
    </citation>
    <scope>NUCLEOTIDE SEQUENCE</scope>
    <source>
        <strain evidence="1">26406</strain>
    </source>
</reference>
<dbReference type="Proteomes" id="UP000030703">
    <property type="component" value="Unassembled WGS sequence"/>
</dbReference>
<dbReference type="VEuPathDB" id="FungiDB:FOMG_19863"/>
<name>W9Z3Z0_FUSOX</name>
<reference evidence="1" key="2">
    <citation type="submission" date="2014-02" db="EMBL/GenBank/DDBJ databases">
        <title>Annotation of the Genome Sequence of Fusarium oxysporum f. sp. melonis 26406.</title>
        <authorList>
            <consortium name="The Broad Institute Genomics Platform"/>
            <person name="Ma L.-J."/>
            <person name="Corby-Kistler H."/>
            <person name="Broz K."/>
            <person name="Gale L.R."/>
            <person name="Jonkers W."/>
            <person name="O'Donnell K."/>
            <person name="Ploetz R."/>
            <person name="Steinberg C."/>
            <person name="Schwartz D.C."/>
            <person name="VanEtten H."/>
            <person name="Zhou S."/>
            <person name="Young S.K."/>
            <person name="Zeng Q."/>
            <person name="Gargeya S."/>
            <person name="Fitzgerald M."/>
            <person name="Abouelleil A."/>
            <person name="Alvarado L."/>
            <person name="Chapman S.B."/>
            <person name="Gainer-Dewar J."/>
            <person name="Goldberg J."/>
            <person name="Griggs A."/>
            <person name="Gujja S."/>
            <person name="Hansen M."/>
            <person name="Howarth C."/>
            <person name="Imamovic A."/>
            <person name="Ireland A."/>
            <person name="Larimer J."/>
            <person name="McCowan C."/>
            <person name="Murphy C."/>
            <person name="Pearson M."/>
            <person name="Poon T.W."/>
            <person name="Priest M."/>
            <person name="Roberts A."/>
            <person name="Saif S."/>
            <person name="Shea T."/>
            <person name="Sykes S."/>
            <person name="Wortman J."/>
            <person name="Nusbaum C."/>
            <person name="Birren B."/>
        </authorList>
    </citation>
    <scope>NUCLEOTIDE SEQUENCE</scope>
    <source>
        <strain evidence="1">26406</strain>
    </source>
</reference>
<evidence type="ECO:0000313" key="1">
    <source>
        <dbReference type="EMBL" id="EXK23357.1"/>
    </source>
</evidence>
<sequence>MMPCRFSYAMLNHALSRRSGSQGRIFRYATFGGMVMVLVGDSMRTICLTWNWSLLFELAAGDVRLAG</sequence>
<dbReference type="EMBL" id="KI980993">
    <property type="protein sequence ID" value="EXK23357.1"/>
    <property type="molecule type" value="Genomic_DNA"/>
</dbReference>
<gene>
    <name evidence="1" type="ORF">FOMG_19863</name>
</gene>
<protein>
    <submittedName>
        <fullName evidence="1">Uncharacterized protein</fullName>
    </submittedName>
</protein>